<sequence>WTCLYAKRDSCIKTPQKLKNPKPVCLSKMHWFFLSLQCYKLCHLNMLAVTFGARSSGQIANRSESRRVWVFICVSNFFQHVLICFIATQHKLPFLVTVFLVLK</sequence>
<feature type="transmembrane region" description="Helical" evidence="1">
    <location>
        <begin position="68"/>
        <end position="88"/>
    </location>
</feature>
<proteinExistence type="predicted"/>
<dbReference type="Proteomes" id="UP000054379">
    <property type="component" value="Unassembled WGS sequence"/>
</dbReference>
<dbReference type="AlphaFoldDB" id="A0A091QGP7"/>
<keyword evidence="1" id="KW-1133">Transmembrane helix</keyword>
<dbReference type="EMBL" id="KK661791">
    <property type="protein sequence ID" value="KFQ08674.1"/>
    <property type="molecule type" value="Genomic_DNA"/>
</dbReference>
<feature type="non-terminal residue" evidence="2">
    <location>
        <position position="1"/>
    </location>
</feature>
<keyword evidence="1" id="KW-0472">Membrane</keyword>
<feature type="non-terminal residue" evidence="2">
    <location>
        <position position="103"/>
    </location>
</feature>
<name>A0A091QGP7_HALAL</name>
<evidence type="ECO:0000313" key="3">
    <source>
        <dbReference type="Proteomes" id="UP000054379"/>
    </source>
</evidence>
<organism evidence="2 3">
    <name type="scientific">Haliaeetus albicilla</name>
    <name type="common">White-tailed sea-eagle</name>
    <name type="synonym">Falco albicilla</name>
    <dbReference type="NCBI Taxonomy" id="8969"/>
    <lineage>
        <taxon>Eukaryota</taxon>
        <taxon>Metazoa</taxon>
        <taxon>Chordata</taxon>
        <taxon>Craniata</taxon>
        <taxon>Vertebrata</taxon>
        <taxon>Euteleostomi</taxon>
        <taxon>Archelosauria</taxon>
        <taxon>Archosauria</taxon>
        <taxon>Dinosauria</taxon>
        <taxon>Saurischia</taxon>
        <taxon>Theropoda</taxon>
        <taxon>Coelurosauria</taxon>
        <taxon>Aves</taxon>
        <taxon>Neognathae</taxon>
        <taxon>Neoaves</taxon>
        <taxon>Telluraves</taxon>
        <taxon>Accipitrimorphae</taxon>
        <taxon>Accipitriformes</taxon>
        <taxon>Accipitridae</taxon>
        <taxon>Accipitrinae</taxon>
        <taxon>Haliaeetus</taxon>
    </lineage>
</organism>
<evidence type="ECO:0000256" key="1">
    <source>
        <dbReference type="SAM" id="Phobius"/>
    </source>
</evidence>
<keyword evidence="1" id="KW-0812">Transmembrane</keyword>
<reference evidence="2 3" key="1">
    <citation type="submission" date="2014-04" db="EMBL/GenBank/DDBJ databases">
        <title>Genome evolution of avian class.</title>
        <authorList>
            <person name="Zhang G."/>
            <person name="Li C."/>
        </authorList>
    </citation>
    <scope>NUCLEOTIDE SEQUENCE [LARGE SCALE GENOMIC DNA]</scope>
    <source>
        <strain evidence="2">BGI_N329</strain>
    </source>
</reference>
<evidence type="ECO:0000313" key="2">
    <source>
        <dbReference type="EMBL" id="KFQ08674.1"/>
    </source>
</evidence>
<accession>A0A091QGP7</accession>
<protein>
    <submittedName>
        <fullName evidence="2">Uncharacterized protein</fullName>
    </submittedName>
</protein>
<gene>
    <name evidence="2" type="ORF">N329_09138</name>
</gene>